<protein>
    <submittedName>
        <fullName evidence="2">Uncharacterized protein</fullName>
    </submittedName>
</protein>
<dbReference type="Proteomes" id="UP000007842">
    <property type="component" value="Chromosome"/>
</dbReference>
<sequence length="37" mass="4096">MSPGVIMTGRQIPCGVARDARRRPVPAPHRRKRATAE</sequence>
<reference evidence="3" key="1">
    <citation type="submission" date="2011-12" db="EMBL/GenBank/DDBJ databases">
        <title>Complete genome sequence of Streptomyces cattleya strain DSM 46488.</title>
        <authorList>
            <person name="Ou H.-Y."/>
            <person name="Li P."/>
            <person name="Zhao C."/>
            <person name="O'Hagan D."/>
            <person name="Deng Z."/>
        </authorList>
    </citation>
    <scope>NUCLEOTIDE SEQUENCE [LARGE SCALE GENOMIC DNA]</scope>
    <source>
        <strain evidence="3">ATCC 35852 / DSM 46488 / JCM 4925 / NBRC 14057 / NRRL 8057</strain>
    </source>
</reference>
<accession>G8X3Q1</accession>
<evidence type="ECO:0000313" key="3">
    <source>
        <dbReference type="Proteomes" id="UP000007842"/>
    </source>
</evidence>
<feature type="region of interest" description="Disordered" evidence="1">
    <location>
        <begin position="1"/>
        <end position="37"/>
    </location>
</feature>
<keyword evidence="3" id="KW-1185">Reference proteome</keyword>
<organism evidence="2 3">
    <name type="scientific">Streptantibioticus cattleyicolor (strain ATCC 35852 / DSM 46488 / JCM 4925 / NBRC 14057 / NRRL 8057)</name>
    <name type="common">Streptomyces cattleya</name>
    <dbReference type="NCBI Taxonomy" id="1003195"/>
    <lineage>
        <taxon>Bacteria</taxon>
        <taxon>Bacillati</taxon>
        <taxon>Actinomycetota</taxon>
        <taxon>Actinomycetes</taxon>
        <taxon>Kitasatosporales</taxon>
        <taxon>Streptomycetaceae</taxon>
        <taxon>Streptantibioticus</taxon>
    </lineage>
</organism>
<dbReference type="AlphaFoldDB" id="G8X3Q1"/>
<dbReference type="STRING" id="1003195.SCATT_50530"/>
<dbReference type="KEGG" id="scy:SCATT_50530"/>
<name>G8X3Q1_STREN</name>
<dbReference type="HOGENOM" id="CLU_3349020_0_0_11"/>
<dbReference type="EMBL" id="CP003219">
    <property type="protein sequence ID" value="AEW97424.1"/>
    <property type="molecule type" value="Genomic_DNA"/>
</dbReference>
<dbReference type="PATRIC" id="fig|1003195.29.peg.5040"/>
<evidence type="ECO:0000313" key="2">
    <source>
        <dbReference type="EMBL" id="AEW97424.1"/>
    </source>
</evidence>
<evidence type="ECO:0000256" key="1">
    <source>
        <dbReference type="SAM" id="MobiDB-lite"/>
    </source>
</evidence>
<proteinExistence type="predicted"/>
<gene>
    <name evidence="2" type="ordered locus">SCATT_50530</name>
</gene>
<feature type="compositionally biased region" description="Basic residues" evidence="1">
    <location>
        <begin position="20"/>
        <end position="37"/>
    </location>
</feature>